<evidence type="ECO:0000259" key="4">
    <source>
        <dbReference type="PROSITE" id="PS50110"/>
    </source>
</evidence>
<dbReference type="KEGG" id="bsan:CHH28_04490"/>
<dbReference type="InterPro" id="IPR011006">
    <property type="entry name" value="CheY-like_superfamily"/>
</dbReference>
<dbReference type="CDD" id="cd17589">
    <property type="entry name" value="REC_TPR"/>
    <property type="match status" value="1"/>
</dbReference>
<dbReference type="InterPro" id="IPR050595">
    <property type="entry name" value="Bact_response_regulator"/>
</dbReference>
<dbReference type="PROSITE" id="PS50110">
    <property type="entry name" value="RESPONSE_REGULATORY"/>
    <property type="match status" value="1"/>
</dbReference>
<evidence type="ECO:0000313" key="5">
    <source>
        <dbReference type="EMBL" id="ASP37982.1"/>
    </source>
</evidence>
<dbReference type="Pfam" id="PF13181">
    <property type="entry name" value="TPR_8"/>
    <property type="match status" value="1"/>
</dbReference>
<dbReference type="Proteomes" id="UP000202440">
    <property type="component" value="Chromosome"/>
</dbReference>
<feature type="repeat" description="TPR" evidence="3">
    <location>
        <begin position="449"/>
        <end position="482"/>
    </location>
</feature>
<reference evidence="5 6" key="1">
    <citation type="submission" date="2017-07" db="EMBL/GenBank/DDBJ databases">
        <title>Annotated genome sequence of Bacterioplanes sanyensis isolated from Red Sea.</title>
        <authorList>
            <person name="Rehman Z.U."/>
        </authorList>
    </citation>
    <scope>NUCLEOTIDE SEQUENCE [LARGE SCALE GENOMIC DNA]</scope>
    <source>
        <strain evidence="5 6">NV9</strain>
    </source>
</reference>
<dbReference type="OrthoDB" id="7298659at2"/>
<keyword evidence="1 2" id="KW-0597">Phosphoprotein</keyword>
<protein>
    <recommendedName>
        <fullName evidence="4">Response regulatory domain-containing protein</fullName>
    </recommendedName>
</protein>
<dbReference type="EMBL" id="CP022530">
    <property type="protein sequence ID" value="ASP37982.1"/>
    <property type="molecule type" value="Genomic_DNA"/>
</dbReference>
<dbReference type="SMART" id="SM00448">
    <property type="entry name" value="REC"/>
    <property type="match status" value="1"/>
</dbReference>
<feature type="domain" description="Response regulatory" evidence="4">
    <location>
        <begin position="12"/>
        <end position="131"/>
    </location>
</feature>
<organism evidence="5 6">
    <name type="scientific">Bacterioplanes sanyensis</name>
    <dbReference type="NCBI Taxonomy" id="1249553"/>
    <lineage>
        <taxon>Bacteria</taxon>
        <taxon>Pseudomonadati</taxon>
        <taxon>Pseudomonadota</taxon>
        <taxon>Gammaproteobacteria</taxon>
        <taxon>Oceanospirillales</taxon>
        <taxon>Oceanospirillaceae</taxon>
        <taxon>Bacterioplanes</taxon>
    </lineage>
</organism>
<dbReference type="SUPFAM" id="SSF48452">
    <property type="entry name" value="TPR-like"/>
    <property type="match status" value="1"/>
</dbReference>
<gene>
    <name evidence="5" type="ORF">CHH28_04490</name>
</gene>
<accession>A0A222FH76</accession>
<evidence type="ECO:0000256" key="2">
    <source>
        <dbReference type="PROSITE-ProRule" id="PRU00169"/>
    </source>
</evidence>
<dbReference type="PROSITE" id="PS50005">
    <property type="entry name" value="TPR"/>
    <property type="match status" value="2"/>
</dbReference>
<name>A0A222FH76_9GAMM</name>
<feature type="modified residue" description="4-aspartylphosphate" evidence="2">
    <location>
        <position position="62"/>
    </location>
</feature>
<dbReference type="Pfam" id="PF00072">
    <property type="entry name" value="Response_reg"/>
    <property type="match status" value="1"/>
</dbReference>
<dbReference type="SUPFAM" id="SSF52172">
    <property type="entry name" value="CheY-like"/>
    <property type="match status" value="1"/>
</dbReference>
<dbReference type="AlphaFoldDB" id="A0A222FH76"/>
<dbReference type="InterPro" id="IPR019734">
    <property type="entry name" value="TPR_rpt"/>
</dbReference>
<dbReference type="Gene3D" id="3.40.50.2300">
    <property type="match status" value="1"/>
</dbReference>
<dbReference type="PANTHER" id="PTHR44591">
    <property type="entry name" value="STRESS RESPONSE REGULATOR PROTEIN 1"/>
    <property type="match status" value="1"/>
</dbReference>
<keyword evidence="3" id="KW-0802">TPR repeat</keyword>
<sequence length="546" mass="62678">MINLETELAPRRILIVDDMVEARSSLKKMMTVLGAENIDTAVDGNEAMLKIHERDYDMVLSDYNLGKGRDGQQILEEARYTQRLKATALFIMLTGENAVDMVMGALEYDPDAYITKPFTLNMLRERLARILNIKAQLLEINRAIDEKRNNDAIRAAEQLLQKDHKLIMPLTRILGRLYMHQHRYNDAIRVYSNLLNIRSVSWARLGQAICLHHLGDSHSALSQLKQTLSKHPLYVQCYDWLSRIMLELGHPQEAQQFLQKAVDISPKAVLRQMELGKQAANNEDFEVAEQAFEAAVKLGRYSCYKNSDNYLQFAKAVQGKIKANGGRDSRLRADKVMRYVEELRQDYANHAGVMFDTSIIEGTTFDRLGDKEKSRKSVNHAEEVLEKIENPSVDQQLKMTEAFINTDQHVKAKKLLKTIKDQEIGEESVQKEWDRLQETLNQIKVRQYTTELNARGVGYFEKGLLEQAVEAFDEAVDFEEAGISVMLNAIQAKLAYMEEHEVKVSYLKDCHALFKRIGAIGDTDDRYHRHDRLKNTYLRLKRAAGL</sequence>
<dbReference type="RefSeq" id="WP_094059183.1">
    <property type="nucleotide sequence ID" value="NZ_CP022530.1"/>
</dbReference>
<dbReference type="Gene3D" id="1.25.40.10">
    <property type="entry name" value="Tetratricopeptide repeat domain"/>
    <property type="match status" value="3"/>
</dbReference>
<dbReference type="PANTHER" id="PTHR44591:SF3">
    <property type="entry name" value="RESPONSE REGULATORY DOMAIN-CONTAINING PROTEIN"/>
    <property type="match status" value="1"/>
</dbReference>
<evidence type="ECO:0000256" key="1">
    <source>
        <dbReference type="ARBA" id="ARBA00022553"/>
    </source>
</evidence>
<evidence type="ECO:0000256" key="3">
    <source>
        <dbReference type="PROSITE-ProRule" id="PRU00339"/>
    </source>
</evidence>
<dbReference type="GO" id="GO:0000160">
    <property type="term" value="P:phosphorelay signal transduction system"/>
    <property type="evidence" value="ECO:0007669"/>
    <property type="project" value="InterPro"/>
</dbReference>
<dbReference type="InterPro" id="IPR001789">
    <property type="entry name" value="Sig_transdc_resp-reg_receiver"/>
</dbReference>
<evidence type="ECO:0000313" key="6">
    <source>
        <dbReference type="Proteomes" id="UP000202440"/>
    </source>
</evidence>
<feature type="repeat" description="TPR" evidence="3">
    <location>
        <begin position="235"/>
        <end position="268"/>
    </location>
</feature>
<keyword evidence="6" id="KW-1185">Reference proteome</keyword>
<proteinExistence type="predicted"/>
<dbReference type="InterPro" id="IPR011990">
    <property type="entry name" value="TPR-like_helical_dom_sf"/>
</dbReference>